<dbReference type="EMBL" id="UINC01195157">
    <property type="protein sequence ID" value="SVE11587.1"/>
    <property type="molecule type" value="Genomic_DNA"/>
</dbReference>
<feature type="non-terminal residue" evidence="1">
    <location>
        <position position="1"/>
    </location>
</feature>
<evidence type="ECO:0008006" key="2">
    <source>
        <dbReference type="Google" id="ProtNLM"/>
    </source>
</evidence>
<dbReference type="AlphaFoldDB" id="A0A383AUR4"/>
<sequence>VKWQKKGIVFSPQGQFDWVITHGMCPTAERIHGDIFRVYFSGRDYLNRSLIGYINFDINNPEKILSISEKPVLGLGELGTFDDNGVTPMWII</sequence>
<feature type="non-terminal residue" evidence="1">
    <location>
        <position position="92"/>
    </location>
</feature>
<protein>
    <recommendedName>
        <fullName evidence="2">Glycosidase</fullName>
    </recommendedName>
</protein>
<evidence type="ECO:0000313" key="1">
    <source>
        <dbReference type="EMBL" id="SVE11587.1"/>
    </source>
</evidence>
<gene>
    <name evidence="1" type="ORF">METZ01_LOCUS464441</name>
</gene>
<accession>A0A383AUR4</accession>
<reference evidence="1" key="1">
    <citation type="submission" date="2018-05" db="EMBL/GenBank/DDBJ databases">
        <authorList>
            <person name="Lanie J.A."/>
            <person name="Ng W.-L."/>
            <person name="Kazmierczak K.M."/>
            <person name="Andrzejewski T.M."/>
            <person name="Davidsen T.M."/>
            <person name="Wayne K.J."/>
            <person name="Tettelin H."/>
            <person name="Glass J.I."/>
            <person name="Rusch D."/>
            <person name="Podicherti R."/>
            <person name="Tsui H.-C.T."/>
            <person name="Winkler M.E."/>
        </authorList>
    </citation>
    <scope>NUCLEOTIDE SEQUENCE</scope>
</reference>
<proteinExistence type="predicted"/>
<name>A0A383AUR4_9ZZZZ</name>
<organism evidence="1">
    <name type="scientific">marine metagenome</name>
    <dbReference type="NCBI Taxonomy" id="408172"/>
    <lineage>
        <taxon>unclassified sequences</taxon>
        <taxon>metagenomes</taxon>
        <taxon>ecological metagenomes</taxon>
    </lineage>
</organism>